<gene>
    <name evidence="11" type="ORF">EV213_101448</name>
</gene>
<sequence length="268" mass="28970">MKKTMGMLLFGIMLVVLAACGTSSQDGASGDNTDSSSNGEATDSGGETYVVATDNNFVPFEFVDQETDELTGFDVELMRAIAEEAGFNVEFEQIEFSGLISGVSTGRYDIGIAGITINDERKEKVDFSDPYYDSGLTVAVLEGNEEIQSVEDLAGKTVGTRTGSTSQEYLAEELPDANVEAYPEITTAYQSLLTNKIDAVLYDLPNVQYYSKTEGGGKILAVGDRLTGESYGMVFEKGSELTEQVNTALQTLKDNGTYDEIHAKWFGE</sequence>
<dbReference type="InterPro" id="IPR001320">
    <property type="entry name" value="Iontro_rcpt_C"/>
</dbReference>
<protein>
    <submittedName>
        <fullName evidence="11">Amino acid ABC transporter substrate-binding protein (PAAT family)</fullName>
    </submittedName>
</protein>
<dbReference type="PANTHER" id="PTHR35936:SF38">
    <property type="entry name" value="GLUTAMINE-BINDING PERIPLASMIC PROTEIN"/>
    <property type="match status" value="1"/>
</dbReference>
<evidence type="ECO:0000259" key="9">
    <source>
        <dbReference type="SMART" id="SM00062"/>
    </source>
</evidence>
<dbReference type="PROSITE" id="PS01039">
    <property type="entry name" value="SBP_BACTERIAL_3"/>
    <property type="match status" value="1"/>
</dbReference>
<evidence type="ECO:0000256" key="5">
    <source>
        <dbReference type="ARBA" id="ARBA00023288"/>
    </source>
</evidence>
<evidence type="ECO:0000256" key="7">
    <source>
        <dbReference type="SAM" id="MobiDB-lite"/>
    </source>
</evidence>
<evidence type="ECO:0000256" key="1">
    <source>
        <dbReference type="ARBA" id="ARBA00004196"/>
    </source>
</evidence>
<dbReference type="GO" id="GO:0016020">
    <property type="term" value="C:membrane"/>
    <property type="evidence" value="ECO:0007669"/>
    <property type="project" value="InterPro"/>
</dbReference>
<accession>A0A4R6UAW4</accession>
<organism evidence="11 12">
    <name type="scientific">Aureibacillus halotolerans</name>
    <dbReference type="NCBI Taxonomy" id="1508390"/>
    <lineage>
        <taxon>Bacteria</taxon>
        <taxon>Bacillati</taxon>
        <taxon>Bacillota</taxon>
        <taxon>Bacilli</taxon>
        <taxon>Bacillales</taxon>
        <taxon>Bacillaceae</taxon>
        <taxon>Aureibacillus</taxon>
    </lineage>
</organism>
<evidence type="ECO:0000259" key="10">
    <source>
        <dbReference type="SMART" id="SM00079"/>
    </source>
</evidence>
<feature type="domain" description="Solute-binding protein family 3/N-terminal" evidence="9">
    <location>
        <begin position="48"/>
        <end position="268"/>
    </location>
</feature>
<keyword evidence="5" id="KW-0449">Lipoprotein</keyword>
<evidence type="ECO:0000256" key="4">
    <source>
        <dbReference type="ARBA" id="ARBA00023139"/>
    </source>
</evidence>
<dbReference type="PANTHER" id="PTHR35936">
    <property type="entry name" value="MEMBRANE-BOUND LYTIC MUREIN TRANSGLYCOSYLASE F"/>
    <property type="match status" value="1"/>
</dbReference>
<dbReference type="PROSITE" id="PS51257">
    <property type="entry name" value="PROKAR_LIPOPROTEIN"/>
    <property type="match status" value="1"/>
</dbReference>
<reference evidence="11 12" key="1">
    <citation type="submission" date="2019-03" db="EMBL/GenBank/DDBJ databases">
        <title>Genomic Encyclopedia of Type Strains, Phase IV (KMG-IV): sequencing the most valuable type-strain genomes for metagenomic binning, comparative biology and taxonomic classification.</title>
        <authorList>
            <person name="Goeker M."/>
        </authorList>
    </citation>
    <scope>NUCLEOTIDE SEQUENCE [LARGE SCALE GENOMIC DNA]</scope>
    <source>
        <strain evidence="11 12">DSM 28697</strain>
    </source>
</reference>
<dbReference type="Proteomes" id="UP000295632">
    <property type="component" value="Unassembled WGS sequence"/>
</dbReference>
<keyword evidence="4" id="KW-0564">Palmitate</keyword>
<dbReference type="AlphaFoldDB" id="A0A4R6UAW4"/>
<dbReference type="RefSeq" id="WP_133578828.1">
    <property type="nucleotide sequence ID" value="NZ_SNYJ01000001.1"/>
</dbReference>
<name>A0A4R6UAW4_9BACI</name>
<evidence type="ECO:0000313" key="12">
    <source>
        <dbReference type="Proteomes" id="UP000295632"/>
    </source>
</evidence>
<dbReference type="GO" id="GO:0015276">
    <property type="term" value="F:ligand-gated monoatomic ion channel activity"/>
    <property type="evidence" value="ECO:0007669"/>
    <property type="project" value="InterPro"/>
</dbReference>
<evidence type="ECO:0000256" key="2">
    <source>
        <dbReference type="ARBA" id="ARBA00010333"/>
    </source>
</evidence>
<dbReference type="Pfam" id="PF00497">
    <property type="entry name" value="SBP_bac_3"/>
    <property type="match status" value="1"/>
</dbReference>
<dbReference type="SMART" id="SM00062">
    <property type="entry name" value="PBPb"/>
    <property type="match status" value="1"/>
</dbReference>
<dbReference type="SMART" id="SM00079">
    <property type="entry name" value="PBPe"/>
    <property type="match status" value="1"/>
</dbReference>
<dbReference type="InterPro" id="IPR018313">
    <property type="entry name" value="SBP_3_CS"/>
</dbReference>
<comment type="subcellular location">
    <subcellularLocation>
        <location evidence="1">Cell envelope</location>
    </subcellularLocation>
</comment>
<dbReference type="Gene3D" id="3.40.190.10">
    <property type="entry name" value="Periplasmic binding protein-like II"/>
    <property type="match status" value="2"/>
</dbReference>
<proteinExistence type="inferred from homology"/>
<comment type="similarity">
    <text evidence="2 6">Belongs to the bacterial solute-binding protein 3 family.</text>
</comment>
<evidence type="ECO:0000256" key="8">
    <source>
        <dbReference type="SAM" id="SignalP"/>
    </source>
</evidence>
<dbReference type="GO" id="GO:0030313">
    <property type="term" value="C:cell envelope"/>
    <property type="evidence" value="ECO:0007669"/>
    <property type="project" value="UniProtKB-SubCell"/>
</dbReference>
<feature type="domain" description="Ionotropic glutamate receptor C-terminal" evidence="10">
    <location>
        <begin position="48"/>
        <end position="268"/>
    </location>
</feature>
<evidence type="ECO:0000256" key="3">
    <source>
        <dbReference type="ARBA" id="ARBA00022729"/>
    </source>
</evidence>
<evidence type="ECO:0000313" key="11">
    <source>
        <dbReference type="EMBL" id="TDQ43016.1"/>
    </source>
</evidence>
<evidence type="ECO:0000256" key="6">
    <source>
        <dbReference type="RuleBase" id="RU003744"/>
    </source>
</evidence>
<feature type="signal peptide" evidence="8">
    <location>
        <begin position="1"/>
        <end position="18"/>
    </location>
</feature>
<keyword evidence="3 8" id="KW-0732">Signal</keyword>
<dbReference type="SUPFAM" id="SSF53850">
    <property type="entry name" value="Periplasmic binding protein-like II"/>
    <property type="match status" value="1"/>
</dbReference>
<dbReference type="OrthoDB" id="9775197at2"/>
<feature type="region of interest" description="Disordered" evidence="7">
    <location>
        <begin position="26"/>
        <end position="46"/>
    </location>
</feature>
<dbReference type="InterPro" id="IPR001638">
    <property type="entry name" value="Solute-binding_3/MltF_N"/>
</dbReference>
<dbReference type="EMBL" id="SNYJ01000001">
    <property type="protein sequence ID" value="TDQ43016.1"/>
    <property type="molecule type" value="Genomic_DNA"/>
</dbReference>
<feature type="chain" id="PRO_5038510975" evidence="8">
    <location>
        <begin position="19"/>
        <end position="268"/>
    </location>
</feature>
<feature type="compositionally biased region" description="Polar residues" evidence="7">
    <location>
        <begin position="26"/>
        <end position="41"/>
    </location>
</feature>
<keyword evidence="12" id="KW-1185">Reference proteome</keyword>
<comment type="caution">
    <text evidence="11">The sequence shown here is derived from an EMBL/GenBank/DDBJ whole genome shotgun (WGS) entry which is preliminary data.</text>
</comment>